<organism evidence="1 2">
    <name type="scientific">Nesidiocoris tenuis</name>
    <dbReference type="NCBI Taxonomy" id="355587"/>
    <lineage>
        <taxon>Eukaryota</taxon>
        <taxon>Metazoa</taxon>
        <taxon>Ecdysozoa</taxon>
        <taxon>Arthropoda</taxon>
        <taxon>Hexapoda</taxon>
        <taxon>Insecta</taxon>
        <taxon>Pterygota</taxon>
        <taxon>Neoptera</taxon>
        <taxon>Paraneoptera</taxon>
        <taxon>Hemiptera</taxon>
        <taxon>Heteroptera</taxon>
        <taxon>Panheteroptera</taxon>
        <taxon>Cimicomorpha</taxon>
        <taxon>Miridae</taxon>
        <taxon>Dicyphina</taxon>
        <taxon>Nesidiocoris</taxon>
    </lineage>
</organism>
<name>A0A6H5HSF6_9HEMI</name>
<dbReference type="Proteomes" id="UP000479000">
    <property type="component" value="Unassembled WGS sequence"/>
</dbReference>
<evidence type="ECO:0000313" key="2">
    <source>
        <dbReference type="Proteomes" id="UP000479000"/>
    </source>
</evidence>
<reference evidence="1 2" key="1">
    <citation type="submission" date="2020-02" db="EMBL/GenBank/DDBJ databases">
        <authorList>
            <person name="Ferguson B K."/>
        </authorList>
    </citation>
    <scope>NUCLEOTIDE SEQUENCE [LARGE SCALE GENOMIC DNA]</scope>
</reference>
<proteinExistence type="predicted"/>
<dbReference type="AlphaFoldDB" id="A0A6H5HSF6"/>
<sequence>SAYWQMACTLKIEIIVLRIASAPLKYIMLLFPTLYRTTAIPVDYFQFRCHHAKATNILLDRNCVHQG</sequence>
<protein>
    <submittedName>
        <fullName evidence="1">Uncharacterized protein</fullName>
    </submittedName>
</protein>
<evidence type="ECO:0000313" key="1">
    <source>
        <dbReference type="EMBL" id="CAB0019843.1"/>
    </source>
</evidence>
<feature type="non-terminal residue" evidence="1">
    <location>
        <position position="1"/>
    </location>
</feature>
<dbReference type="EMBL" id="CADCXU010034618">
    <property type="protein sequence ID" value="CAB0019843.1"/>
    <property type="molecule type" value="Genomic_DNA"/>
</dbReference>
<accession>A0A6H5HSF6</accession>
<gene>
    <name evidence="1" type="ORF">NTEN_LOCUS23497</name>
</gene>
<keyword evidence="2" id="KW-1185">Reference proteome</keyword>